<dbReference type="GO" id="GO:0003677">
    <property type="term" value="F:DNA binding"/>
    <property type="evidence" value="ECO:0007669"/>
    <property type="project" value="InterPro"/>
</dbReference>
<comment type="function">
    <text evidence="7">DNA-dependent RNA polymerase catalyzes the transcription of DNA into RNA using the four ribonucleoside triphosphates as substrates.</text>
</comment>
<feature type="compositionally biased region" description="Basic and acidic residues" evidence="8">
    <location>
        <begin position="1439"/>
        <end position="1455"/>
    </location>
</feature>
<dbReference type="GeneID" id="109711463"/>
<dbReference type="GO" id="GO:0006351">
    <property type="term" value="P:DNA-templated transcription"/>
    <property type="evidence" value="ECO:0007669"/>
    <property type="project" value="InterPro"/>
</dbReference>
<dbReference type="InterPro" id="IPR007081">
    <property type="entry name" value="RNA_pol_Rpb1_5"/>
</dbReference>
<dbReference type="InterPro" id="IPR007080">
    <property type="entry name" value="RNA_pol_Rpb1_1"/>
</dbReference>
<dbReference type="InterPro" id="IPR042102">
    <property type="entry name" value="RNA_pol_Rpb1_3_sf"/>
</dbReference>
<name>A0A6P5F9G7_ANACO</name>
<evidence type="ECO:0000256" key="8">
    <source>
        <dbReference type="SAM" id="MobiDB-lite"/>
    </source>
</evidence>
<reference evidence="11" key="2">
    <citation type="submission" date="2025-08" db="UniProtKB">
        <authorList>
            <consortium name="RefSeq"/>
        </authorList>
    </citation>
    <scope>IDENTIFICATION</scope>
    <source>
        <tissue evidence="11">Leaf</tissue>
    </source>
</reference>
<organism evidence="10 11">
    <name type="scientific">Ananas comosus</name>
    <name type="common">Pineapple</name>
    <name type="synonym">Ananas ananas</name>
    <dbReference type="NCBI Taxonomy" id="4615"/>
    <lineage>
        <taxon>Eukaryota</taxon>
        <taxon>Viridiplantae</taxon>
        <taxon>Streptophyta</taxon>
        <taxon>Embryophyta</taxon>
        <taxon>Tracheophyta</taxon>
        <taxon>Spermatophyta</taxon>
        <taxon>Magnoliopsida</taxon>
        <taxon>Liliopsida</taxon>
        <taxon>Poales</taxon>
        <taxon>Bromeliaceae</taxon>
        <taxon>Bromelioideae</taxon>
        <taxon>Ananas</taxon>
    </lineage>
</organism>
<evidence type="ECO:0000256" key="6">
    <source>
        <dbReference type="ARBA" id="ARBA00048552"/>
    </source>
</evidence>
<dbReference type="InterPro" id="IPR044893">
    <property type="entry name" value="RNA_pol_Rpb1_clamp_domain"/>
</dbReference>
<dbReference type="RefSeq" id="XP_020090098.1">
    <property type="nucleotide sequence ID" value="XM_020234509.1"/>
</dbReference>
<evidence type="ECO:0000259" key="9">
    <source>
        <dbReference type="SMART" id="SM00663"/>
    </source>
</evidence>
<evidence type="ECO:0000256" key="7">
    <source>
        <dbReference type="RuleBase" id="RU004279"/>
    </source>
</evidence>
<dbReference type="Gene3D" id="1.10.274.100">
    <property type="entry name" value="RNA polymerase Rpb1, domain 3"/>
    <property type="match status" value="1"/>
</dbReference>
<keyword evidence="10" id="KW-1185">Reference proteome</keyword>
<feature type="compositionally biased region" description="Polar residues" evidence="8">
    <location>
        <begin position="1608"/>
        <end position="1635"/>
    </location>
</feature>
<evidence type="ECO:0000313" key="11">
    <source>
        <dbReference type="RefSeq" id="XP_020090098.1"/>
    </source>
</evidence>
<dbReference type="Pfam" id="PF04983">
    <property type="entry name" value="RNA_pol_Rpb1_3"/>
    <property type="match status" value="1"/>
</dbReference>
<dbReference type="InterPro" id="IPR006592">
    <property type="entry name" value="RNA_pol_N"/>
</dbReference>
<accession>A0A6P5F9G7</accession>
<dbReference type="GO" id="GO:0000428">
    <property type="term" value="C:DNA-directed RNA polymerase complex"/>
    <property type="evidence" value="ECO:0007669"/>
    <property type="project" value="UniProtKB-KW"/>
</dbReference>
<dbReference type="Pfam" id="PF11523">
    <property type="entry name" value="DUF3223"/>
    <property type="match status" value="1"/>
</dbReference>
<feature type="region of interest" description="Disordered" evidence="8">
    <location>
        <begin position="1422"/>
        <end position="1480"/>
    </location>
</feature>
<dbReference type="Gene3D" id="6.10.250.2940">
    <property type="match status" value="1"/>
</dbReference>
<keyword evidence="1 7" id="KW-0240">DNA-directed RNA polymerase</keyword>
<reference evidence="10" key="1">
    <citation type="journal article" date="2015" name="Nat. Genet.">
        <title>The pineapple genome and the evolution of CAM photosynthesis.</title>
        <authorList>
            <person name="Ming R."/>
            <person name="VanBuren R."/>
            <person name="Wai C.M."/>
            <person name="Tang H."/>
            <person name="Schatz M.C."/>
            <person name="Bowers J.E."/>
            <person name="Lyons E."/>
            <person name="Wang M.L."/>
            <person name="Chen J."/>
            <person name="Biggers E."/>
            <person name="Zhang J."/>
            <person name="Huang L."/>
            <person name="Zhang L."/>
            <person name="Miao W."/>
            <person name="Zhang J."/>
            <person name="Ye Z."/>
            <person name="Miao C."/>
            <person name="Lin Z."/>
            <person name="Wang H."/>
            <person name="Zhou H."/>
            <person name="Yim W.C."/>
            <person name="Priest H.D."/>
            <person name="Zheng C."/>
            <person name="Woodhouse M."/>
            <person name="Edger P.P."/>
            <person name="Guyot R."/>
            <person name="Guo H.B."/>
            <person name="Guo H."/>
            <person name="Zheng G."/>
            <person name="Singh R."/>
            <person name="Sharma A."/>
            <person name="Min X."/>
            <person name="Zheng Y."/>
            <person name="Lee H."/>
            <person name="Gurtowski J."/>
            <person name="Sedlazeck F.J."/>
            <person name="Harkess A."/>
            <person name="McKain M.R."/>
            <person name="Liao Z."/>
            <person name="Fang J."/>
            <person name="Liu J."/>
            <person name="Zhang X."/>
            <person name="Zhang Q."/>
            <person name="Hu W."/>
            <person name="Qin Y."/>
            <person name="Wang K."/>
            <person name="Chen L.Y."/>
            <person name="Shirley N."/>
            <person name="Lin Y.R."/>
            <person name="Liu L.Y."/>
            <person name="Hernandez A.G."/>
            <person name="Wright C.L."/>
            <person name="Bulone V."/>
            <person name="Tuskan G.A."/>
            <person name="Heath K."/>
            <person name="Zee F."/>
            <person name="Moore P.H."/>
            <person name="Sunkar R."/>
            <person name="Leebens-Mack J.H."/>
            <person name="Mockler T."/>
            <person name="Bennetzen J.L."/>
            <person name="Freeling M."/>
            <person name="Sankoff D."/>
            <person name="Paterson A.H."/>
            <person name="Zhu X."/>
            <person name="Yang X."/>
            <person name="Smith J.A."/>
            <person name="Cushman J.C."/>
            <person name="Paull R.E."/>
            <person name="Yu Q."/>
        </authorList>
    </citation>
    <scope>NUCLEOTIDE SEQUENCE [LARGE SCALE GENOMIC DNA]</scope>
    <source>
        <strain evidence="10">cv. F153</strain>
    </source>
</reference>
<evidence type="ECO:0000256" key="3">
    <source>
        <dbReference type="ARBA" id="ARBA00022695"/>
    </source>
</evidence>
<dbReference type="PANTHER" id="PTHR19376">
    <property type="entry name" value="DNA-DIRECTED RNA POLYMERASE"/>
    <property type="match status" value="1"/>
</dbReference>
<feature type="compositionally biased region" description="Polar residues" evidence="8">
    <location>
        <begin position="1459"/>
        <end position="1474"/>
    </location>
</feature>
<evidence type="ECO:0000256" key="1">
    <source>
        <dbReference type="ARBA" id="ARBA00022478"/>
    </source>
</evidence>
<proteinExistence type="inferred from homology"/>
<gene>
    <name evidence="11" type="primary">LOC109711463</name>
</gene>
<evidence type="ECO:0000256" key="4">
    <source>
        <dbReference type="ARBA" id="ARBA00022833"/>
    </source>
</evidence>
<keyword evidence="4" id="KW-0862">Zinc</keyword>
<dbReference type="Gene3D" id="4.10.860.120">
    <property type="entry name" value="RNA polymerase II, clamp domain"/>
    <property type="match status" value="1"/>
</dbReference>
<sequence length="1800" mass="202554">MMAMEEDRASPFVSDGRIRSIMFSAATDEEICIYSISECPISHPSQLTNPFLGLPLESGKCESCGTAEHGKCEGHFGYIELPIPIYHPSYVSELKQIFSLVCLKCLRMKKGKVKHTNGKDSVSTTTCFFCRDLSISVKEVKTTDGALSLELRVPSRKRLRDGFWNFLDRFGFHYGDSFCRPLLPCEALNILKEIPEETRRKLATKGYFPQTGYIMQHLPVPPNCLYVPEFSDGKSIMSFDISIALLKRVLNKIEMIKRSRSGSPNFESHEVESTDLQSSVAQYMHLRGTTKGPQDSKRFMIGMEANECSTKQWLEKMRTLFIRKGSGFSSRSVITGDAYIGINVIGLPSEIAKKITFEERVTEHNMKRLQEVVDNRLCVTYRDGASTYAISVGSKGHTCLKIGQIVNRRIVDGDIVFINRPPSTHKHSLQAFYVYVHDDHTVKINPLICAPLGADFDGDCVHIFYPQSLAAKAEVVELFSVEKQLLSSHTGNLNLQLVNDSLLALKLLYLKTFIRKETAQQLAMFVSPNLPPPAIYKSHNSGPCWTASQVLQCALPSLFDSFGEKHQISCSEMIKLDFDVDFVQSCFSEIISSIFTIKGPKEALNFFNVLQPLLMETLFLDGFSISLKDFHVPKAVIQGVQKSIQRNSYILDKTRYTQNQFVEMRVENHLKSIKQPIVEFIVKFSSLGYLIDSKSDSAIAKVLQQLGFLGLQLFHEGKFYSSRLVEDCFSTFVNRFSTGGDKHPCEAYGLVKSSFYNGLNPYEELVHAISSREVLVRSSRGLTEPGTLFKNLMAILRDVVICYDGSVRNVCSNSVIQFDYGDDDRVDLIGLSPPGEPVGVLAATAISNPAYKAVLDSSQSNNSSWELMKEILLTKVSYKNDVNDRRVILYLNDCFCGKKFCKERAALAVQSCLKRVTLEDCVTDFLIEYQKEIILPGNPEPTSGLVGHIHLDKMQLESLNRSIDEVLHTCEEVILKNAKKKGQFSHLFKKITLMASECCSIQKAKDSNLSRTPCLQFSYCDENVAPSCEYFEGIVQVLANTVYPTLLDTIVKGDPRVHEAKVVWVGPDATSWVRNSSNTLKGELAVEMVIEKSAAPHNGDAWRTAMDACLPVMRLIDARRSIPYGVQQIRELFGISCAFDQAVERMSTSIRKVAKGVLKDHLILVASSMTCTGKLNGFNTGGYKATFRSLKVQVPFTEATLFTPMKCFERAAEKCHSDSLDSGVSSCSWGKHVALGTGSSFQIIWDKKQMANDKDIGKGLYDFLVMVRTSGDQREANGACLEDVDDLEEENDEALCLSPQFDDGFTNPTFEETFEGEVSFWKGSIHENGKINNSSWDKPRECNFEFEKEAPPESWEKWKSTNTSRNASAWESGVRKENIVEEDWSCVTDSPSKNSWCKKLASNTQESDDRWNANVTLKSNIWNSQKSEGNQLENSANAKRWDDKKASDHANETWKSDGWGSSNPTKWGTQTNHSDSSDKKEVDDQWISLASKSNVWASQKSEEKLSHENRWNDNVVSDHANETWKSDGWCSSNPTNWGIQKNHPESCDIREIDDQWNSNVTSKPNVWDSQKSEEKLLDANRWNDNKTSDNDSQTMKSDGWGPNKSDGWGSSNKSDGWGSSNKSDGWGSSLNPQNRKGQKNQSKRPPRKPDEAKGGTIGFTSTGRRLDSFTAEEEKILVEVEPTMHNIKRILRDSSDGEKLSEDDGKFITEKVFEYHPDKLAKVSDKIDYIMVDKHQQFQESRCFYVVSCDGSRADFSYLKCMENFVRSNFAENADSFTRKYFRKHHSEQVNADRAIAESS</sequence>
<dbReference type="Pfam" id="PF04997">
    <property type="entry name" value="RNA_pol_Rpb1_1"/>
    <property type="match status" value="1"/>
</dbReference>
<dbReference type="Gene3D" id="3.30.1490.180">
    <property type="entry name" value="RNA polymerase ii"/>
    <property type="match status" value="1"/>
</dbReference>
<dbReference type="Gene3D" id="3.10.450.40">
    <property type="match status" value="1"/>
</dbReference>
<dbReference type="OrthoDB" id="1926397at2759"/>
<feature type="compositionally biased region" description="Polar residues" evidence="8">
    <location>
        <begin position="1422"/>
        <end position="1437"/>
    </location>
</feature>
<dbReference type="InterPro" id="IPR040402">
    <property type="entry name" value="NRPD1_C"/>
</dbReference>
<dbReference type="Gene3D" id="2.40.40.20">
    <property type="match status" value="1"/>
</dbReference>
<dbReference type="InterPro" id="IPR000722">
    <property type="entry name" value="RNA_pol_asu"/>
</dbReference>
<dbReference type="SUPFAM" id="SSF64484">
    <property type="entry name" value="beta and beta-prime subunits of DNA dependent RNA-polymerase"/>
    <property type="match status" value="1"/>
</dbReference>
<evidence type="ECO:0000313" key="10">
    <source>
        <dbReference type="Proteomes" id="UP000515123"/>
    </source>
</evidence>
<feature type="domain" description="RNA polymerase N-terminal" evidence="9">
    <location>
        <begin position="211"/>
        <end position="509"/>
    </location>
</feature>
<protein>
    <recommendedName>
        <fullName evidence="7">DNA-directed RNA polymerase subunit</fullName>
        <ecNumber evidence="7">2.7.7.6</ecNumber>
    </recommendedName>
</protein>
<feature type="region of interest" description="Disordered" evidence="8">
    <location>
        <begin position="1577"/>
        <end position="1664"/>
    </location>
</feature>
<dbReference type="InterPro" id="IPR007066">
    <property type="entry name" value="RNA_pol_Rpb1_3"/>
</dbReference>
<feature type="compositionally biased region" description="Basic residues" evidence="8">
    <location>
        <begin position="1636"/>
        <end position="1646"/>
    </location>
</feature>
<dbReference type="GO" id="GO:0003899">
    <property type="term" value="F:DNA-directed RNA polymerase activity"/>
    <property type="evidence" value="ECO:0007669"/>
    <property type="project" value="UniProtKB-EC"/>
</dbReference>
<dbReference type="PANTHER" id="PTHR19376:SF51">
    <property type="entry name" value="DNA-DIRECTED RNA POLYMERASE V SUBUNIT 1"/>
    <property type="match status" value="1"/>
</dbReference>
<dbReference type="Proteomes" id="UP000515123">
    <property type="component" value="Linkage group 6"/>
</dbReference>
<evidence type="ECO:0000256" key="5">
    <source>
        <dbReference type="ARBA" id="ARBA00023163"/>
    </source>
</evidence>
<dbReference type="FunFam" id="4.10.860.120:FF:000008">
    <property type="entry name" value="DNA-directed RNA polymerase subunit"/>
    <property type="match status" value="1"/>
</dbReference>
<dbReference type="Pfam" id="PF00623">
    <property type="entry name" value="RNA_pol_Rpb1_2"/>
    <property type="match status" value="1"/>
</dbReference>
<keyword evidence="5 7" id="KW-0804">Transcription</keyword>
<dbReference type="Gene3D" id="6.20.50.80">
    <property type="match status" value="1"/>
</dbReference>
<keyword evidence="2 7" id="KW-0808">Transferase</keyword>
<feature type="compositionally biased region" description="Basic and acidic residues" evidence="8">
    <location>
        <begin position="1577"/>
        <end position="1589"/>
    </location>
</feature>
<dbReference type="CDD" id="cd02737">
    <property type="entry name" value="RNAP_IV_NRPD1_C"/>
    <property type="match status" value="1"/>
</dbReference>
<evidence type="ECO:0000256" key="2">
    <source>
        <dbReference type="ARBA" id="ARBA00022679"/>
    </source>
</evidence>
<dbReference type="Pfam" id="PF04998">
    <property type="entry name" value="RNA_pol_Rpb1_5"/>
    <property type="match status" value="1"/>
</dbReference>
<dbReference type="EC" id="2.7.7.6" evidence="7"/>
<dbReference type="SMART" id="SM00663">
    <property type="entry name" value="RPOLA_N"/>
    <property type="match status" value="1"/>
</dbReference>
<comment type="similarity">
    <text evidence="7">Belongs to the RNA polymerase beta' chain family.</text>
</comment>
<comment type="catalytic activity">
    <reaction evidence="6 7">
        <text>RNA(n) + a ribonucleoside 5'-triphosphate = RNA(n+1) + diphosphate</text>
        <dbReference type="Rhea" id="RHEA:21248"/>
        <dbReference type="Rhea" id="RHEA-COMP:14527"/>
        <dbReference type="Rhea" id="RHEA-COMP:17342"/>
        <dbReference type="ChEBI" id="CHEBI:33019"/>
        <dbReference type="ChEBI" id="CHEBI:61557"/>
        <dbReference type="ChEBI" id="CHEBI:140395"/>
        <dbReference type="EC" id="2.7.7.6"/>
    </reaction>
</comment>
<keyword evidence="3 7" id="KW-0548">Nucleotidyltransferase</keyword>
<dbReference type="InterPro" id="IPR045867">
    <property type="entry name" value="DNA-dir_RpoC_beta_prime"/>
</dbReference>